<dbReference type="EMBL" id="JACHYB010000001">
    <property type="protein sequence ID" value="MBB3186079.1"/>
    <property type="molecule type" value="Genomic_DNA"/>
</dbReference>
<dbReference type="Pfam" id="PF02321">
    <property type="entry name" value="OEP"/>
    <property type="match status" value="1"/>
</dbReference>
<accession>A0A7W5H0Y6</accession>
<dbReference type="GO" id="GO:0015562">
    <property type="term" value="F:efflux transmembrane transporter activity"/>
    <property type="evidence" value="ECO:0007669"/>
    <property type="project" value="InterPro"/>
</dbReference>
<feature type="chain" id="PRO_5031093783" evidence="3">
    <location>
        <begin position="22"/>
        <end position="444"/>
    </location>
</feature>
<evidence type="ECO:0000256" key="2">
    <source>
        <dbReference type="SAM" id="MobiDB-lite"/>
    </source>
</evidence>
<comment type="similarity">
    <text evidence="1">Belongs to the outer membrane factor (OMF) (TC 1.B.17) family.</text>
</comment>
<dbReference type="InterPro" id="IPR010131">
    <property type="entry name" value="MdtP/NodT-like"/>
</dbReference>
<evidence type="ECO:0000256" key="3">
    <source>
        <dbReference type="SAM" id="SignalP"/>
    </source>
</evidence>
<dbReference type="InterPro" id="IPR003423">
    <property type="entry name" value="OMP_efflux"/>
</dbReference>
<feature type="signal peptide" evidence="3">
    <location>
        <begin position="1"/>
        <end position="21"/>
    </location>
</feature>
<reference evidence="4 5" key="1">
    <citation type="submission" date="2020-08" db="EMBL/GenBank/DDBJ databases">
        <title>Genomic Encyclopedia of Type Strains, Phase IV (KMG-IV): sequencing the most valuable type-strain genomes for metagenomic binning, comparative biology and taxonomic classification.</title>
        <authorList>
            <person name="Goeker M."/>
        </authorList>
    </citation>
    <scope>NUCLEOTIDE SEQUENCE [LARGE SCALE GENOMIC DNA]</scope>
    <source>
        <strain evidence="4 5">DSM 27471</strain>
    </source>
</reference>
<feature type="region of interest" description="Disordered" evidence="2">
    <location>
        <begin position="167"/>
        <end position="189"/>
    </location>
</feature>
<evidence type="ECO:0000313" key="5">
    <source>
        <dbReference type="Proteomes" id="UP000544222"/>
    </source>
</evidence>
<dbReference type="AlphaFoldDB" id="A0A7W5H0Y6"/>
<dbReference type="SUPFAM" id="SSF56954">
    <property type="entry name" value="Outer membrane efflux proteins (OEP)"/>
    <property type="match status" value="1"/>
</dbReference>
<dbReference type="PANTHER" id="PTHR30203">
    <property type="entry name" value="OUTER MEMBRANE CATION EFFLUX PROTEIN"/>
    <property type="match status" value="1"/>
</dbReference>
<evidence type="ECO:0000313" key="4">
    <source>
        <dbReference type="EMBL" id="MBB3186079.1"/>
    </source>
</evidence>
<proteinExistence type="inferred from homology"/>
<dbReference type="RefSeq" id="WP_183412023.1">
    <property type="nucleotide sequence ID" value="NZ_JACHYB010000001.1"/>
</dbReference>
<keyword evidence="5" id="KW-1185">Reference proteome</keyword>
<evidence type="ECO:0000256" key="1">
    <source>
        <dbReference type="ARBA" id="ARBA00007613"/>
    </source>
</evidence>
<dbReference type="Proteomes" id="UP000544222">
    <property type="component" value="Unassembled WGS sequence"/>
</dbReference>
<organism evidence="4 5">
    <name type="scientific">Microbacter margulisiae</name>
    <dbReference type="NCBI Taxonomy" id="1350067"/>
    <lineage>
        <taxon>Bacteria</taxon>
        <taxon>Pseudomonadati</taxon>
        <taxon>Bacteroidota</taxon>
        <taxon>Bacteroidia</taxon>
        <taxon>Bacteroidales</taxon>
        <taxon>Porphyromonadaceae</taxon>
        <taxon>Microbacter</taxon>
    </lineage>
</organism>
<dbReference type="Gene3D" id="1.20.1600.10">
    <property type="entry name" value="Outer membrane efflux proteins (OEP)"/>
    <property type="match status" value="1"/>
</dbReference>
<protein>
    <submittedName>
        <fullName evidence="4">Outer membrane protein TolC</fullName>
    </submittedName>
</protein>
<comment type="caution">
    <text evidence="4">The sequence shown here is derived from an EMBL/GenBank/DDBJ whole genome shotgun (WGS) entry which is preliminary data.</text>
</comment>
<name>A0A7W5H0Y6_9PORP</name>
<feature type="compositionally biased region" description="Polar residues" evidence="2">
    <location>
        <begin position="168"/>
        <end position="181"/>
    </location>
</feature>
<sequence length="444" mass="49768">MKKILLILSGIFAVWAVNAQANEDSLSSYIHKAAILNPQVQSAYDSYRAALAKVPQMDALPDPQMTIGYFFSPMQLLGGNERADVRLMQMFPWFGTLKAAKDEASKMAVARYEAFRQIGLQKVYQVKKSWYNLYKINEEITLTEDNIKLMNSLEQLALTGFQAPDGKTATSMSSQKGNGSQMNTSGMGNTNTNDLVDVLRVKMVIRDLTTKLALLQDEQTTERIQFNSLLNRNAKSFVYLPDTLTRASIPLQFANGLDNIYQNNPTLKMLTAEQNAYAAQQRKVTKMGYPILGLGLDYMIIDKRAGNTSMMNGQDMVMPMFSITLPIYRSKYKHMVKEAKFNQLSAQEAETNARNQLQVQYAQATTALNDAERRITLNQGQIDLAQRTADLLTTSFASSNATADYDELLRVEQQLLDYRLKLVEAVTDQNTAVAMLDNLMAIGQ</sequence>
<gene>
    <name evidence="4" type="ORF">FHX64_000242</name>
</gene>
<keyword evidence="3" id="KW-0732">Signal</keyword>